<keyword evidence="1" id="KW-0217">Developmental protein</keyword>
<dbReference type="PANTHER" id="PTHR23110">
    <property type="entry name" value="BTB DOMAIN TRANSCRIPTION FACTOR"/>
    <property type="match status" value="1"/>
</dbReference>
<accession>A0A8J5JEE1</accession>
<dbReference type="GO" id="GO:0005634">
    <property type="term" value="C:nucleus"/>
    <property type="evidence" value="ECO:0007669"/>
    <property type="project" value="TreeGrafter"/>
</dbReference>
<evidence type="ECO:0000256" key="6">
    <source>
        <dbReference type="PROSITE-ProRule" id="PRU00042"/>
    </source>
</evidence>
<dbReference type="Gene3D" id="3.30.710.10">
    <property type="entry name" value="Potassium Channel Kv1.1, Chain A"/>
    <property type="match status" value="1"/>
</dbReference>
<dbReference type="GO" id="GO:0048813">
    <property type="term" value="P:dendrite morphogenesis"/>
    <property type="evidence" value="ECO:0007669"/>
    <property type="project" value="UniProtKB-ARBA"/>
</dbReference>
<dbReference type="GO" id="GO:0006357">
    <property type="term" value="P:regulation of transcription by RNA polymerase II"/>
    <property type="evidence" value="ECO:0007669"/>
    <property type="project" value="TreeGrafter"/>
</dbReference>
<evidence type="ECO:0000259" key="9">
    <source>
        <dbReference type="PROSITE" id="PS50157"/>
    </source>
</evidence>
<dbReference type="SMART" id="SM00355">
    <property type="entry name" value="ZnF_C2H2"/>
    <property type="match status" value="2"/>
</dbReference>
<dbReference type="InterPro" id="IPR051095">
    <property type="entry name" value="Dros_DevTransReg"/>
</dbReference>
<organism evidence="10 11">
    <name type="scientific">Homarus americanus</name>
    <name type="common">American lobster</name>
    <dbReference type="NCBI Taxonomy" id="6706"/>
    <lineage>
        <taxon>Eukaryota</taxon>
        <taxon>Metazoa</taxon>
        <taxon>Ecdysozoa</taxon>
        <taxon>Arthropoda</taxon>
        <taxon>Crustacea</taxon>
        <taxon>Multicrustacea</taxon>
        <taxon>Malacostraca</taxon>
        <taxon>Eumalacostraca</taxon>
        <taxon>Eucarida</taxon>
        <taxon>Decapoda</taxon>
        <taxon>Pleocyemata</taxon>
        <taxon>Astacidea</taxon>
        <taxon>Nephropoidea</taxon>
        <taxon>Nephropidae</taxon>
        <taxon>Homarus</taxon>
    </lineage>
</organism>
<dbReference type="AlphaFoldDB" id="A0A8J5JEE1"/>
<reference evidence="10" key="1">
    <citation type="journal article" date="2021" name="Sci. Adv.">
        <title>The American lobster genome reveals insights on longevity, neural, and immune adaptations.</title>
        <authorList>
            <person name="Polinski J.M."/>
            <person name="Zimin A.V."/>
            <person name="Clark K.F."/>
            <person name="Kohn A.B."/>
            <person name="Sadowski N."/>
            <person name="Timp W."/>
            <person name="Ptitsyn A."/>
            <person name="Khanna P."/>
            <person name="Romanova D.Y."/>
            <person name="Williams P."/>
            <person name="Greenwood S.J."/>
            <person name="Moroz L.L."/>
            <person name="Walt D.R."/>
            <person name="Bodnar A.G."/>
        </authorList>
    </citation>
    <scope>NUCLEOTIDE SEQUENCE</scope>
    <source>
        <strain evidence="10">GMGI-L3</strain>
    </source>
</reference>
<dbReference type="GO" id="GO:0007464">
    <property type="term" value="P:R3/R4 cell fate commitment"/>
    <property type="evidence" value="ECO:0007669"/>
    <property type="project" value="UniProtKB-ARBA"/>
</dbReference>
<keyword evidence="6" id="KW-0862">Zinc</keyword>
<dbReference type="PANTHER" id="PTHR23110:SF111">
    <property type="entry name" value="LONGITUDINALS LACKING PROTEIN, ISOFORMS F_I_K_T"/>
    <property type="match status" value="1"/>
</dbReference>
<feature type="domain" description="BTB" evidence="8">
    <location>
        <begin position="88"/>
        <end position="153"/>
    </location>
</feature>
<feature type="region of interest" description="Disordered" evidence="7">
    <location>
        <begin position="295"/>
        <end position="378"/>
    </location>
</feature>
<dbReference type="GO" id="GO:0008270">
    <property type="term" value="F:zinc ion binding"/>
    <property type="evidence" value="ECO:0007669"/>
    <property type="project" value="UniProtKB-KW"/>
</dbReference>
<dbReference type="InterPro" id="IPR000210">
    <property type="entry name" value="BTB/POZ_dom"/>
</dbReference>
<evidence type="ECO:0000256" key="3">
    <source>
        <dbReference type="ARBA" id="ARBA00022902"/>
    </source>
</evidence>
<dbReference type="GO" id="GO:0045476">
    <property type="term" value="P:nurse cell apoptotic process"/>
    <property type="evidence" value="ECO:0007669"/>
    <property type="project" value="UniProtKB-ARBA"/>
</dbReference>
<feature type="compositionally biased region" description="Polar residues" evidence="7">
    <location>
        <begin position="329"/>
        <end position="348"/>
    </location>
</feature>
<sequence>MYRWEEGHVKVCKQSAANPLTTPHANKAFTQHYPGPGGEGATRVPDRLVKVKKHKMGGSDMQFCLRWNNFGTTMTAALHSLHEGGDFVDVTLAADGTQLKAHKLILSACSPYFRDILKNNPCQHPVIILREVPVEDLEAVLAFMYEGQVNVSQTRLHTFMKLAEALQVRGLTDTQNTRARMEKEMYQNLIPTTEVGNSSNPVVTAAAAAAVAAAVSSASSITIPVVSQVTTRAPQTRSRAHESPPPTPKRRKTSPTQEINSPLHNEEDNSIDEHADIKRDIRNLLEVKLEPEEYPEDGLEAEDENDQPPPPPPEVSFMEQPEGLRSMGGATSSVSLPSVFLPQQTTSEKTSHTIIPRRNSHEKTSSANLQPEFPQDPSCKDRQNLPYPCPFCEKAYTSWGFRRRHIKGYHTSSPELPCKWCFTVLPSHQDWAEHVTRRHNLAVGDARNGLLILEEAHMVLQIAQPTRIDSLMELIKNKKDKDEDNPQKKDGDGKDADQSQNQRDKGEGSK</sequence>
<keyword evidence="2" id="KW-0221">Differentiation</keyword>
<comment type="caution">
    <text evidence="10">The sequence shown here is derived from an EMBL/GenBank/DDBJ whole genome shotgun (WGS) entry which is preliminary data.</text>
</comment>
<dbReference type="Proteomes" id="UP000747542">
    <property type="component" value="Unassembled WGS sequence"/>
</dbReference>
<feature type="region of interest" description="Disordered" evidence="7">
    <location>
        <begin position="474"/>
        <end position="510"/>
    </location>
</feature>
<dbReference type="InterPro" id="IPR011333">
    <property type="entry name" value="SKP1/BTB/POZ_sf"/>
</dbReference>
<keyword evidence="11" id="KW-1185">Reference proteome</keyword>
<evidence type="ECO:0000313" key="11">
    <source>
        <dbReference type="Proteomes" id="UP000747542"/>
    </source>
</evidence>
<feature type="compositionally biased region" description="Acidic residues" evidence="7">
    <location>
        <begin position="295"/>
        <end position="306"/>
    </location>
</feature>
<dbReference type="InterPro" id="IPR013087">
    <property type="entry name" value="Znf_C2H2_type"/>
</dbReference>
<dbReference type="GO" id="GO:0008406">
    <property type="term" value="P:gonad development"/>
    <property type="evidence" value="ECO:0007669"/>
    <property type="project" value="UniProtKB-ARBA"/>
</dbReference>
<dbReference type="PROSITE" id="PS50157">
    <property type="entry name" value="ZINC_FINGER_C2H2_2"/>
    <property type="match status" value="1"/>
</dbReference>
<feature type="domain" description="C2H2-type" evidence="9">
    <location>
        <begin position="387"/>
        <end position="415"/>
    </location>
</feature>
<dbReference type="GO" id="GO:0016199">
    <property type="term" value="P:axon midline choice point recognition"/>
    <property type="evidence" value="ECO:0007669"/>
    <property type="project" value="UniProtKB-ARBA"/>
</dbReference>
<evidence type="ECO:0000259" key="8">
    <source>
        <dbReference type="PROSITE" id="PS50097"/>
    </source>
</evidence>
<evidence type="ECO:0000256" key="1">
    <source>
        <dbReference type="ARBA" id="ARBA00022473"/>
    </source>
</evidence>
<keyword evidence="6" id="KW-0863">Zinc-finger</keyword>
<dbReference type="PROSITE" id="PS50097">
    <property type="entry name" value="BTB"/>
    <property type="match status" value="1"/>
</dbReference>
<dbReference type="GO" id="GO:0007526">
    <property type="term" value="P:larval somatic muscle development"/>
    <property type="evidence" value="ECO:0007669"/>
    <property type="project" value="UniProtKB-ARBA"/>
</dbReference>
<feature type="region of interest" description="Disordered" evidence="7">
    <location>
        <begin position="22"/>
        <end position="43"/>
    </location>
</feature>
<keyword evidence="6" id="KW-0479">Metal-binding</keyword>
<evidence type="ECO:0000256" key="7">
    <source>
        <dbReference type="SAM" id="MobiDB-lite"/>
    </source>
</evidence>
<dbReference type="Pfam" id="PF00651">
    <property type="entry name" value="BTB"/>
    <property type="match status" value="1"/>
</dbReference>
<dbReference type="Gene3D" id="3.30.160.60">
    <property type="entry name" value="Classic Zinc Finger"/>
    <property type="match status" value="1"/>
</dbReference>
<evidence type="ECO:0000256" key="2">
    <source>
        <dbReference type="ARBA" id="ARBA00022782"/>
    </source>
</evidence>
<proteinExistence type="predicted"/>
<gene>
    <name evidence="10" type="primary">lola-L22</name>
    <name evidence="10" type="ORF">Hamer_G012156</name>
</gene>
<dbReference type="InterPro" id="IPR036236">
    <property type="entry name" value="Znf_C2H2_sf"/>
</dbReference>
<feature type="compositionally biased region" description="Basic and acidic residues" evidence="7">
    <location>
        <begin position="264"/>
        <end position="273"/>
    </location>
</feature>
<feature type="compositionally biased region" description="Polar residues" evidence="7">
    <location>
        <begin position="228"/>
        <end position="237"/>
    </location>
</feature>
<feature type="compositionally biased region" description="Basic and acidic residues" evidence="7">
    <location>
        <begin position="475"/>
        <end position="510"/>
    </location>
</feature>
<dbReference type="SUPFAM" id="SSF54695">
    <property type="entry name" value="POZ domain"/>
    <property type="match status" value="1"/>
</dbReference>
<protein>
    <submittedName>
        <fullName evidence="10">Longitudinals lacking protein-like 22</fullName>
    </submittedName>
</protein>
<name>A0A8J5JEE1_HOMAM</name>
<dbReference type="PROSITE" id="PS00028">
    <property type="entry name" value="ZINC_FINGER_C2H2_1"/>
    <property type="match status" value="1"/>
</dbReference>
<keyword evidence="4" id="KW-0539">Nucleus</keyword>
<comment type="function">
    <text evidence="5">Putative transcription factor required for axon growth and guidance in the central and peripheral nervous systems. Repels CNS axons away from the midline by promoting the expression of the midline repellent sli and its receptor robo.</text>
</comment>
<dbReference type="SMART" id="SM00225">
    <property type="entry name" value="BTB"/>
    <property type="match status" value="1"/>
</dbReference>
<dbReference type="GO" id="GO:0035167">
    <property type="term" value="P:larval lymph gland hemopoiesis"/>
    <property type="evidence" value="ECO:0007669"/>
    <property type="project" value="UniProtKB-ARBA"/>
</dbReference>
<evidence type="ECO:0000313" key="10">
    <source>
        <dbReference type="EMBL" id="KAG7156001.1"/>
    </source>
</evidence>
<feature type="region of interest" description="Disordered" evidence="7">
    <location>
        <begin position="227"/>
        <end position="273"/>
    </location>
</feature>
<evidence type="ECO:0000256" key="4">
    <source>
        <dbReference type="ARBA" id="ARBA00023242"/>
    </source>
</evidence>
<dbReference type="GO" id="GO:0045467">
    <property type="term" value="P:R7 cell development"/>
    <property type="evidence" value="ECO:0007669"/>
    <property type="project" value="UniProtKB-ARBA"/>
</dbReference>
<keyword evidence="3" id="KW-0524">Neurogenesis</keyword>
<dbReference type="CDD" id="cd18315">
    <property type="entry name" value="BTB_POZ_BAB-like"/>
    <property type="match status" value="1"/>
</dbReference>
<dbReference type="SUPFAM" id="SSF57667">
    <property type="entry name" value="beta-beta-alpha zinc fingers"/>
    <property type="match status" value="1"/>
</dbReference>
<dbReference type="EMBL" id="JAHLQT010040257">
    <property type="protein sequence ID" value="KAG7156001.1"/>
    <property type="molecule type" value="Genomic_DNA"/>
</dbReference>
<evidence type="ECO:0000256" key="5">
    <source>
        <dbReference type="ARBA" id="ARBA00037382"/>
    </source>
</evidence>